<evidence type="ECO:0000259" key="11">
    <source>
        <dbReference type="PROSITE" id="PS51094"/>
    </source>
</evidence>
<dbReference type="RefSeq" id="WP_039680144.1">
    <property type="nucleotide sequence ID" value="NZ_JWHR01000109.1"/>
</dbReference>
<organism evidence="12 13">
    <name type="scientific">Terrisporobacter othiniensis</name>
    <dbReference type="NCBI Taxonomy" id="1577792"/>
    <lineage>
        <taxon>Bacteria</taxon>
        <taxon>Bacillati</taxon>
        <taxon>Bacillota</taxon>
        <taxon>Clostridia</taxon>
        <taxon>Peptostreptococcales</taxon>
        <taxon>Peptostreptococcaceae</taxon>
        <taxon>Terrisporobacter</taxon>
    </lineage>
</organism>
<evidence type="ECO:0000256" key="5">
    <source>
        <dbReference type="ARBA" id="ARBA00022679"/>
    </source>
</evidence>
<comment type="caution">
    <text evidence="12">The sequence shown here is derived from an EMBL/GenBank/DDBJ whole genome shotgun (WGS) entry which is preliminary data.</text>
</comment>
<keyword evidence="2" id="KW-0813">Transport</keyword>
<proteinExistence type="predicted"/>
<keyword evidence="7" id="KW-0418">Kinase</keyword>
<evidence type="ECO:0000256" key="1">
    <source>
        <dbReference type="ARBA" id="ARBA00004496"/>
    </source>
</evidence>
<dbReference type="PANTHER" id="PTHR36203:SF1">
    <property type="entry name" value="ASCORBATE-SPECIFIC PTS SYSTEM EIIA COMPONENT"/>
    <property type="match status" value="1"/>
</dbReference>
<dbReference type="EMBL" id="JWHR01000109">
    <property type="protein sequence ID" value="KHS56693.1"/>
    <property type="molecule type" value="Genomic_DNA"/>
</dbReference>
<dbReference type="GO" id="GO:0009401">
    <property type="term" value="P:phosphoenolpyruvate-dependent sugar phosphotransferase system"/>
    <property type="evidence" value="ECO:0007669"/>
    <property type="project" value="UniProtKB-KW"/>
</dbReference>
<dbReference type="InterPro" id="IPR002178">
    <property type="entry name" value="PTS_EIIA_type-2_dom"/>
</dbReference>
<keyword evidence="4" id="KW-0597">Phosphoprotein</keyword>
<keyword evidence="5" id="KW-0808">Transferase</keyword>
<dbReference type="OrthoDB" id="369398at2"/>
<evidence type="ECO:0000256" key="8">
    <source>
        <dbReference type="ARBA" id="ARBA00037387"/>
    </source>
</evidence>
<keyword evidence="12" id="KW-0762">Sugar transport</keyword>
<evidence type="ECO:0000256" key="4">
    <source>
        <dbReference type="ARBA" id="ARBA00022553"/>
    </source>
</evidence>
<keyword evidence="13" id="KW-1185">Reference proteome</keyword>
<evidence type="ECO:0000256" key="2">
    <source>
        <dbReference type="ARBA" id="ARBA00022448"/>
    </source>
</evidence>
<name>A0A0B3VV51_9FIRM</name>
<feature type="domain" description="PTS EIIA type-2" evidence="11">
    <location>
        <begin position="4"/>
        <end position="143"/>
    </location>
</feature>
<dbReference type="GO" id="GO:0016301">
    <property type="term" value="F:kinase activity"/>
    <property type="evidence" value="ECO:0007669"/>
    <property type="project" value="UniProtKB-KW"/>
</dbReference>
<dbReference type="CDD" id="cd00211">
    <property type="entry name" value="PTS_IIA_fru"/>
    <property type="match status" value="1"/>
</dbReference>
<comment type="function">
    <text evidence="8">The phosphoenolpyruvate-dependent sugar phosphotransferase system (sugar PTS), a major carbohydrate active transport system, catalyzes the phosphorylation of incoming sugar substrates concomitantly with their translocation across the cell membrane. The enzyme II UlaABC PTS system is involved in ascorbate transport.</text>
</comment>
<reference evidence="12 13" key="1">
    <citation type="submission" date="2014-12" db="EMBL/GenBank/DDBJ databases">
        <title>Draft genome sequence of Terrisporobacter sp. 08-306576, isolated from the blood culture of a bacteremia patient.</title>
        <authorList>
            <person name="Lund L.C."/>
            <person name="Sydenham T.V."/>
            <person name="Hogh S.V."/>
            <person name="Skov M.N."/>
            <person name="Kemp M."/>
            <person name="Justesen U.S."/>
        </authorList>
    </citation>
    <scope>NUCLEOTIDE SEQUENCE [LARGE SCALE GENOMIC DNA]</scope>
    <source>
        <strain evidence="12 13">08-306576</strain>
    </source>
</reference>
<evidence type="ECO:0000256" key="3">
    <source>
        <dbReference type="ARBA" id="ARBA00022490"/>
    </source>
</evidence>
<protein>
    <recommendedName>
        <fullName evidence="9">Ascorbate-specific PTS system EIIA component</fullName>
    </recommendedName>
    <alternativeName>
        <fullName evidence="10">Ascorbate-specific phosphotransferase enzyme IIA component</fullName>
    </alternativeName>
</protein>
<dbReference type="Proteomes" id="UP000031189">
    <property type="component" value="Unassembled WGS sequence"/>
</dbReference>
<dbReference type="InterPro" id="IPR051351">
    <property type="entry name" value="Ascorbate-PTS_EIIA_comp"/>
</dbReference>
<evidence type="ECO:0000256" key="9">
    <source>
        <dbReference type="ARBA" id="ARBA00041175"/>
    </source>
</evidence>
<dbReference type="GO" id="GO:0005737">
    <property type="term" value="C:cytoplasm"/>
    <property type="evidence" value="ECO:0007669"/>
    <property type="project" value="UniProtKB-SubCell"/>
</dbReference>
<dbReference type="InterPro" id="IPR016152">
    <property type="entry name" value="PTrfase/Anion_transptr"/>
</dbReference>
<accession>A0A0B3VV51</accession>
<evidence type="ECO:0000313" key="13">
    <source>
        <dbReference type="Proteomes" id="UP000031189"/>
    </source>
</evidence>
<dbReference type="PANTHER" id="PTHR36203">
    <property type="entry name" value="ASCORBATE-SPECIFIC PTS SYSTEM EIIA COMPONENT"/>
    <property type="match status" value="1"/>
</dbReference>
<comment type="subcellular location">
    <subcellularLocation>
        <location evidence="1">Cytoplasm</location>
    </subcellularLocation>
</comment>
<evidence type="ECO:0000256" key="10">
    <source>
        <dbReference type="ARBA" id="ARBA00042072"/>
    </source>
</evidence>
<evidence type="ECO:0000256" key="7">
    <source>
        <dbReference type="ARBA" id="ARBA00022777"/>
    </source>
</evidence>
<dbReference type="Gene3D" id="3.40.930.10">
    <property type="entry name" value="Mannitol-specific EII, Chain A"/>
    <property type="match status" value="1"/>
</dbReference>
<evidence type="ECO:0000313" key="12">
    <source>
        <dbReference type="EMBL" id="KHS56693.1"/>
    </source>
</evidence>
<keyword evidence="6" id="KW-0598">Phosphotransferase system</keyword>
<dbReference type="Pfam" id="PF00359">
    <property type="entry name" value="PTS_EIIA_2"/>
    <property type="match status" value="1"/>
</dbReference>
<keyword evidence="3" id="KW-0963">Cytoplasm</keyword>
<gene>
    <name evidence="12" type="ORF">QX51_11965</name>
</gene>
<dbReference type="AlphaFoldDB" id="A0A0B3VV51"/>
<sequence>MFQIEFNEKNVKLNIKADGWEDAVRQGAQILVDNGQVEPRYVDEIIKAIKKFGPYIVISDGLAIPHTRPENGAIDIGFSLITLEEPVKFDEETSPVNVMICFSAVNGNSHLEILRMIVNFVEEGKIEKIAKLQNISELLELTK</sequence>
<evidence type="ECO:0000256" key="6">
    <source>
        <dbReference type="ARBA" id="ARBA00022683"/>
    </source>
</evidence>
<dbReference type="STRING" id="1577792.QX51_11965"/>
<dbReference type="SUPFAM" id="SSF55804">
    <property type="entry name" value="Phoshotransferase/anion transport protein"/>
    <property type="match status" value="1"/>
</dbReference>
<dbReference type="PROSITE" id="PS51094">
    <property type="entry name" value="PTS_EIIA_TYPE_2"/>
    <property type="match status" value="1"/>
</dbReference>